<feature type="transmembrane region" description="Helical" evidence="1">
    <location>
        <begin position="72"/>
        <end position="90"/>
    </location>
</feature>
<dbReference type="EMBL" id="AP024485">
    <property type="protein sequence ID" value="BCS88630.1"/>
    <property type="molecule type" value="Genomic_DNA"/>
</dbReference>
<gene>
    <name evidence="2" type="ORF">PSDVSF_18720</name>
</gene>
<feature type="transmembrane region" description="Helical" evidence="1">
    <location>
        <begin position="206"/>
        <end position="227"/>
    </location>
</feature>
<reference evidence="2" key="1">
    <citation type="journal article" date="2022" name="Arch. Microbiol.">
        <title>Pseudodesulfovibrio sediminis sp. nov., a mesophilic and neutrophilic sulfate-reducing bacterium isolated from sediment of a brackish lake.</title>
        <authorList>
            <person name="Takahashi A."/>
            <person name="Kojima H."/>
            <person name="Watanabe M."/>
            <person name="Fukui M."/>
        </authorList>
    </citation>
    <scope>NUCLEOTIDE SEQUENCE</scope>
    <source>
        <strain evidence="2">SF6</strain>
    </source>
</reference>
<evidence type="ECO:0000256" key="1">
    <source>
        <dbReference type="SAM" id="Phobius"/>
    </source>
</evidence>
<keyword evidence="1" id="KW-1133">Transmembrane helix</keyword>
<protein>
    <submittedName>
        <fullName evidence="2">Uncharacterized protein</fullName>
    </submittedName>
</protein>
<dbReference type="RefSeq" id="WP_229590624.1">
    <property type="nucleotide sequence ID" value="NZ_AP024485.1"/>
</dbReference>
<sequence length="234" mass="26484">MNSERIIGLAILCVCMIIATPIALSWNRALHLRMPHVRVYRWGYYLGAMGVMGYGLLALVATALVLTGETKAVVLAALFILCAVPFFFIIRRKRWAWIVGTILLFNPVLWIINAIYARHRWAEMQTEEISAKEERGRAAEEFAAVAARNAEARAREVRPEGESVSWWDGLSMATRAWIVGSLFWMAVVLVYVVIFKPYGGMSTRDIIHMIKVMFFPPLVANVGYSLYAKFVVRP</sequence>
<keyword evidence="3" id="KW-1185">Reference proteome</keyword>
<name>A0ABM8I3J3_9BACT</name>
<evidence type="ECO:0000313" key="3">
    <source>
        <dbReference type="Proteomes" id="UP001053296"/>
    </source>
</evidence>
<accession>A0ABM8I3J3</accession>
<feature type="transmembrane region" description="Helical" evidence="1">
    <location>
        <begin position="44"/>
        <end position="66"/>
    </location>
</feature>
<keyword evidence="1" id="KW-0472">Membrane</keyword>
<feature type="transmembrane region" description="Helical" evidence="1">
    <location>
        <begin position="97"/>
        <end position="116"/>
    </location>
</feature>
<feature type="transmembrane region" description="Helical" evidence="1">
    <location>
        <begin position="176"/>
        <end position="194"/>
    </location>
</feature>
<keyword evidence="1" id="KW-0812">Transmembrane</keyword>
<proteinExistence type="predicted"/>
<feature type="transmembrane region" description="Helical" evidence="1">
    <location>
        <begin position="6"/>
        <end position="24"/>
    </location>
</feature>
<evidence type="ECO:0000313" key="2">
    <source>
        <dbReference type="EMBL" id="BCS88630.1"/>
    </source>
</evidence>
<organism evidence="2 3">
    <name type="scientific">Pseudodesulfovibrio sediminis</name>
    <dbReference type="NCBI Taxonomy" id="2810563"/>
    <lineage>
        <taxon>Bacteria</taxon>
        <taxon>Pseudomonadati</taxon>
        <taxon>Thermodesulfobacteriota</taxon>
        <taxon>Desulfovibrionia</taxon>
        <taxon>Desulfovibrionales</taxon>
        <taxon>Desulfovibrionaceae</taxon>
    </lineage>
</organism>
<dbReference type="Proteomes" id="UP001053296">
    <property type="component" value="Chromosome"/>
</dbReference>